<dbReference type="InterPro" id="IPR024370">
    <property type="entry name" value="PBP_domain"/>
</dbReference>
<dbReference type="PANTHER" id="PTHR30570:SF1">
    <property type="entry name" value="PHOSPHATE-BINDING PROTEIN PSTS"/>
    <property type="match status" value="1"/>
</dbReference>
<evidence type="ECO:0000313" key="7">
    <source>
        <dbReference type="Proteomes" id="UP000465304"/>
    </source>
</evidence>
<evidence type="ECO:0000313" key="6">
    <source>
        <dbReference type="EMBL" id="GFH05210.1"/>
    </source>
</evidence>
<dbReference type="GO" id="GO:0042301">
    <property type="term" value="F:phosphate ion binding"/>
    <property type="evidence" value="ECO:0007669"/>
    <property type="project" value="UniProtKB-UniRule"/>
</dbReference>
<evidence type="ECO:0000256" key="1">
    <source>
        <dbReference type="ARBA" id="ARBA00008725"/>
    </source>
</evidence>
<name>A0A7I9ZVY2_9MYCO</name>
<keyword evidence="4" id="KW-0592">Phosphate transport</keyword>
<dbReference type="GO" id="GO:0006817">
    <property type="term" value="P:phosphate ion transport"/>
    <property type="evidence" value="ECO:0007669"/>
    <property type="project" value="UniProtKB-UniRule"/>
</dbReference>
<dbReference type="Gene3D" id="3.40.190.10">
    <property type="entry name" value="Periplasmic binding protein-like II"/>
    <property type="match status" value="2"/>
</dbReference>
<feature type="chain" id="PRO_5039744608" description="Phosphate-binding protein" evidence="4">
    <location>
        <begin position="20"/>
        <end position="323"/>
    </location>
</feature>
<dbReference type="InterPro" id="IPR050811">
    <property type="entry name" value="Phosphate_ABC_transporter"/>
</dbReference>
<feature type="domain" description="PBP" evidence="5">
    <location>
        <begin position="36"/>
        <end position="292"/>
    </location>
</feature>
<dbReference type="Proteomes" id="UP000465304">
    <property type="component" value="Unassembled WGS sequence"/>
</dbReference>
<dbReference type="EMBL" id="BLLB01000002">
    <property type="protein sequence ID" value="GFH05210.1"/>
    <property type="molecule type" value="Genomic_DNA"/>
</dbReference>
<dbReference type="Pfam" id="PF12849">
    <property type="entry name" value="PBP_like_2"/>
    <property type="match status" value="1"/>
</dbReference>
<comment type="similarity">
    <text evidence="1 4">Belongs to the PstS family.</text>
</comment>
<dbReference type="AlphaFoldDB" id="A0A7I9ZVY2"/>
<feature type="signal peptide" evidence="4">
    <location>
        <begin position="1"/>
        <end position="19"/>
    </location>
</feature>
<protein>
    <recommendedName>
        <fullName evidence="4">Phosphate-binding protein</fullName>
    </recommendedName>
</protein>
<evidence type="ECO:0000256" key="3">
    <source>
        <dbReference type="ARBA" id="ARBA00022729"/>
    </source>
</evidence>
<dbReference type="PANTHER" id="PTHR30570">
    <property type="entry name" value="PERIPLASMIC PHOSPHATE BINDING COMPONENT OF PHOSPHATE ABC TRANSPORTER"/>
    <property type="match status" value="1"/>
</dbReference>
<evidence type="ECO:0000259" key="5">
    <source>
        <dbReference type="Pfam" id="PF12849"/>
    </source>
</evidence>
<comment type="caution">
    <text evidence="6">The sequence shown here is derived from an EMBL/GenBank/DDBJ whole genome shotgun (WGS) entry which is preliminary data.</text>
</comment>
<dbReference type="NCBIfam" id="TIGR02136">
    <property type="entry name" value="ptsS_2"/>
    <property type="match status" value="1"/>
</dbReference>
<keyword evidence="7" id="KW-1185">Reference proteome</keyword>
<dbReference type="SUPFAM" id="SSF53850">
    <property type="entry name" value="Periplasmic binding protein-like II"/>
    <property type="match status" value="1"/>
</dbReference>
<reference evidence="6 7" key="1">
    <citation type="journal article" date="2019" name="Emerg. Microbes Infect.">
        <title>Comprehensive subspecies identification of 175 nontuberculous mycobacteria species based on 7547 genomic profiles.</title>
        <authorList>
            <person name="Matsumoto Y."/>
            <person name="Kinjo T."/>
            <person name="Motooka D."/>
            <person name="Nabeya D."/>
            <person name="Jung N."/>
            <person name="Uechi K."/>
            <person name="Horii T."/>
            <person name="Iida T."/>
            <person name="Fujita J."/>
            <person name="Nakamura S."/>
        </authorList>
    </citation>
    <scope>NUCLEOTIDE SEQUENCE [LARGE SCALE GENOMIC DNA]</scope>
    <source>
        <strain evidence="6 7">JCM 30996</strain>
    </source>
</reference>
<organism evidence="6 7">
    <name type="scientific">Mycolicibacterium hippocampi</name>
    <dbReference type="NCBI Taxonomy" id="659824"/>
    <lineage>
        <taxon>Bacteria</taxon>
        <taxon>Bacillati</taxon>
        <taxon>Actinomycetota</taxon>
        <taxon>Actinomycetes</taxon>
        <taxon>Mycobacteriales</taxon>
        <taxon>Mycobacteriaceae</taxon>
        <taxon>Mycolicibacterium</taxon>
    </lineage>
</organism>
<dbReference type="InterPro" id="IPR011862">
    <property type="entry name" value="Phos-bd"/>
</dbReference>
<keyword evidence="2 4" id="KW-0813">Transport</keyword>
<comment type="function">
    <text evidence="4">Involved in the system for phosphate transport across the cytoplasmic membrane.</text>
</comment>
<gene>
    <name evidence="6" type="ORF">MHIP_56930</name>
</gene>
<dbReference type="RefSeq" id="WP_163894778.1">
    <property type="nucleotide sequence ID" value="NZ_BLLB01000002.1"/>
</dbReference>
<evidence type="ECO:0000256" key="2">
    <source>
        <dbReference type="ARBA" id="ARBA00022448"/>
    </source>
</evidence>
<accession>A0A7I9ZVY2</accession>
<evidence type="ECO:0000256" key="4">
    <source>
        <dbReference type="RuleBase" id="RU367119"/>
    </source>
</evidence>
<proteinExistence type="inferred from homology"/>
<keyword evidence="3 4" id="KW-0732">Signal</keyword>
<dbReference type="PROSITE" id="PS51257">
    <property type="entry name" value="PROKAR_LIPOPROTEIN"/>
    <property type="match status" value="1"/>
</dbReference>
<sequence length="323" mass="33376">MRNWLPAAALAATASIFVAGCGGSGDSAGGGEGGGESLSGNIRVDGSSTVAPLSETIAELFQQENNGVQVTVGTSGTGGGFEKFCNGETDLSDASRPIKDDEAANCEAAGISFDSITVANDALSVVVNPENPATCMTVDQVRQIWDLGSTVNTWGDVEGLDVPAEFAGTPMQPFGPGVDSGTFDYFTEAINGEEGKIRENYTDIGEDDNAAVTGVSGAVGGIGFIPYSFITEVGDAVKAVEIDNGSGCVAGTLENVQGGTYTPLGRELFVYAKDQSLNRPEVLAFMEFYVDNSDAAAEAASYIPLTDEQKEEARAKIAELEAK</sequence>